<dbReference type="GeneID" id="106173209"/>
<organism evidence="2 3">
    <name type="scientific">Lingula anatina</name>
    <name type="common">Brachiopod</name>
    <name type="synonym">Lingula unguis</name>
    <dbReference type="NCBI Taxonomy" id="7574"/>
    <lineage>
        <taxon>Eukaryota</taxon>
        <taxon>Metazoa</taxon>
        <taxon>Spiralia</taxon>
        <taxon>Lophotrochozoa</taxon>
        <taxon>Brachiopoda</taxon>
        <taxon>Linguliformea</taxon>
        <taxon>Lingulata</taxon>
        <taxon>Lingulida</taxon>
        <taxon>Linguloidea</taxon>
        <taxon>Lingulidae</taxon>
        <taxon>Lingula</taxon>
    </lineage>
</organism>
<feature type="region of interest" description="Disordered" evidence="1">
    <location>
        <begin position="131"/>
        <end position="165"/>
    </location>
</feature>
<dbReference type="OrthoDB" id="6137713at2759"/>
<feature type="compositionally biased region" description="Low complexity" evidence="1">
    <location>
        <begin position="748"/>
        <end position="777"/>
    </location>
</feature>
<gene>
    <name evidence="3" type="primary">LOC106173209</name>
</gene>
<dbReference type="Proteomes" id="UP000085678">
    <property type="component" value="Unplaced"/>
</dbReference>
<evidence type="ECO:0000313" key="3">
    <source>
        <dbReference type="RefSeq" id="XP_013409717.1"/>
    </source>
</evidence>
<feature type="compositionally biased region" description="Polar residues" evidence="1">
    <location>
        <begin position="53"/>
        <end position="67"/>
    </location>
</feature>
<feature type="region of interest" description="Disordered" evidence="1">
    <location>
        <begin position="191"/>
        <end position="225"/>
    </location>
</feature>
<feature type="compositionally biased region" description="Polar residues" evidence="1">
    <location>
        <begin position="594"/>
        <end position="611"/>
    </location>
</feature>
<feature type="region of interest" description="Disordered" evidence="1">
    <location>
        <begin position="659"/>
        <end position="778"/>
    </location>
</feature>
<dbReference type="KEGG" id="lak:106173209"/>
<evidence type="ECO:0000313" key="2">
    <source>
        <dbReference type="Proteomes" id="UP000085678"/>
    </source>
</evidence>
<evidence type="ECO:0000256" key="1">
    <source>
        <dbReference type="SAM" id="MobiDB-lite"/>
    </source>
</evidence>
<feature type="region of interest" description="Disordered" evidence="1">
    <location>
        <begin position="788"/>
        <end position="807"/>
    </location>
</feature>
<dbReference type="AlphaFoldDB" id="A0A1S3JH41"/>
<feature type="region of interest" description="Disordered" evidence="1">
    <location>
        <begin position="862"/>
        <end position="888"/>
    </location>
</feature>
<feature type="compositionally biased region" description="Basic and acidic residues" evidence="1">
    <location>
        <begin position="714"/>
        <end position="747"/>
    </location>
</feature>
<feature type="compositionally biased region" description="Polar residues" evidence="1">
    <location>
        <begin position="682"/>
        <end position="693"/>
    </location>
</feature>
<name>A0A1S3JH41_LINAN</name>
<feature type="compositionally biased region" description="Low complexity" evidence="1">
    <location>
        <begin position="279"/>
        <end position="293"/>
    </location>
</feature>
<proteinExistence type="predicted"/>
<accession>A0A1S3JH41</accession>
<reference evidence="3" key="1">
    <citation type="submission" date="2025-08" db="UniProtKB">
        <authorList>
            <consortium name="RefSeq"/>
        </authorList>
    </citation>
    <scope>IDENTIFICATION</scope>
    <source>
        <tissue evidence="3">Gonads</tissue>
    </source>
</reference>
<feature type="compositionally biased region" description="Polar residues" evidence="1">
    <location>
        <begin position="659"/>
        <end position="676"/>
    </location>
</feature>
<dbReference type="InParanoid" id="A0A1S3JH41"/>
<feature type="region of interest" description="Disordered" evidence="1">
    <location>
        <begin position="265"/>
        <end position="293"/>
    </location>
</feature>
<feature type="compositionally biased region" description="Basic and acidic residues" evidence="1">
    <location>
        <begin position="68"/>
        <end position="78"/>
    </location>
</feature>
<feature type="region of interest" description="Disordered" evidence="1">
    <location>
        <begin position="594"/>
        <end position="628"/>
    </location>
</feature>
<feature type="region of interest" description="Disordered" evidence="1">
    <location>
        <begin position="1"/>
        <end position="87"/>
    </location>
</feature>
<keyword evidence="2" id="KW-1185">Reference proteome</keyword>
<feature type="compositionally biased region" description="Basic and acidic residues" evidence="1">
    <location>
        <begin position="862"/>
        <end position="872"/>
    </location>
</feature>
<dbReference type="RefSeq" id="XP_013409717.1">
    <property type="nucleotide sequence ID" value="XM_013554263.1"/>
</dbReference>
<protein>
    <submittedName>
        <fullName evidence="3">Uncharacterized protein LOC106173209 isoform X1</fullName>
    </submittedName>
</protein>
<sequence length="1017" mass="110895">MENKQESKSKKQSRQIVPGRARRSMETDGSKQSPAKAKIVLPSPAVGALAEKNITQRSPLKQMQNLQADKKAERKESDPPLQFCGGDQCDDEQEVFFGDMSLKEKSKADKLSHKRRTMVYIPGFRRHLKLEDPGDEAKNRVGGVCKSNPKEDEIPGPDDNENIGVHSRCSVASRTSNSSLFDHARIMNSASSLDLPESRPESALSSTDRLSCAGKSGTRSEDNCVREDCDQQQAHRPSSISVTSDCASEATDDCELDQGHLYSRPTSSLFSSGEIPPNSMVSSARPSVASVASSNDPLNEAQIYTDSQLSGCSDSFPKLSLDGAAESDFREPIREPDVMNNSSPTTIREDTIEVSGVAKMESTSLESDLKSDKLISEDLKRMKSCDENIMNKNNEQEKCLKGTINENGTPSKKFHSMLEQEVIQDTLQHDGVFASENSEKMGDDIPGKEHLDPHVWKPLMSDLLHSFPSLQVSTPTKVLFSADGSAFTPVGTPTTSRVLRPAVKSPLTRHGKYFPAVTDLSSSPFTAVQPAQPGYFTTLSPYKTQDVTTVFNPHQGAPSPRYSSQTSAQYVSAPTNTVTSGVVKRCGLTVDEVTQTPPSMLNGVSDTSSRNSHYKASARNEKSDGSTNAGCGSIDTDCHCHCREQCQCRTGGRMSFDSLNSDGQVSQHNSTDSLESGHQGETHTTSAQDSSNARCGLDLHQKGEPQDCSSQVGEELRDSLENHQEAEPLNRERNLSIDSLDGRKDQNDQIQKSDSSQSSFEMDSLVSQTSSQASSEVTADRAALDSGLFSSGSCSSVEENVTTEKGDKLKTEALSPSLSQSCQVASPIGTLLSPQCGRLWGTTLEEKKAKLQQLREEKERLERKLAQGEQKKVYPKSPLPKVKANSTQHQTTVLPRAACVGMPALALTEREIDAVTKLHTLCNSQQISQVVGKQRTKTVVKHYPVRESSRVQWLEDLVVSPVVHSPSSADQKQARPILTQKSFQKTVAPAQRNATDHSSPIVVSRLRRTNTLGKSEI</sequence>